<feature type="coiled-coil region" evidence="1">
    <location>
        <begin position="414"/>
        <end position="476"/>
    </location>
</feature>
<evidence type="ECO:0000313" key="7">
    <source>
        <dbReference type="Proteomes" id="UP000284660"/>
    </source>
</evidence>
<dbReference type="EMBL" id="WKMY01000021">
    <property type="protein sequence ID" value="MRY95614.1"/>
    <property type="molecule type" value="Genomic_DNA"/>
</dbReference>
<keyword evidence="2" id="KW-0472">Membrane</keyword>
<name>A0A3E4MGZ0_PARDI</name>
<evidence type="ECO:0000313" key="5">
    <source>
        <dbReference type="EMBL" id="MSB73521.1"/>
    </source>
</evidence>
<dbReference type="SMART" id="SM00028">
    <property type="entry name" value="TPR"/>
    <property type="match status" value="2"/>
</dbReference>
<gene>
    <name evidence="6" type="ORF">DW782_18490</name>
    <name evidence="4" type="ORF">GKD67_20735</name>
    <name evidence="5" type="ORF">GKD70_09530</name>
    <name evidence="3" type="ORF">PN599_16600</name>
</gene>
<dbReference type="PROSITE" id="PS51257">
    <property type="entry name" value="PROKAR_LIPOPROTEIN"/>
    <property type="match status" value="1"/>
</dbReference>
<dbReference type="EMBL" id="WKMO01000007">
    <property type="protein sequence ID" value="MSB73521.1"/>
    <property type="molecule type" value="Genomic_DNA"/>
</dbReference>
<accession>A0A3E4MGZ0</accession>
<dbReference type="Proteomes" id="UP000441609">
    <property type="component" value="Unassembled WGS sequence"/>
</dbReference>
<protein>
    <submittedName>
        <fullName evidence="6">Tetratricopeptide repeat protein</fullName>
    </submittedName>
</protein>
<dbReference type="InterPro" id="IPR011990">
    <property type="entry name" value="TPR-like_helical_dom_sf"/>
</dbReference>
<proteinExistence type="predicted"/>
<evidence type="ECO:0000313" key="4">
    <source>
        <dbReference type="EMBL" id="MRY95614.1"/>
    </source>
</evidence>
<dbReference type="InterPro" id="IPR019734">
    <property type="entry name" value="TPR_rpt"/>
</dbReference>
<dbReference type="Proteomes" id="UP001210126">
    <property type="component" value="Unassembled WGS sequence"/>
</dbReference>
<dbReference type="OrthoDB" id="1100986at2"/>
<dbReference type="Pfam" id="PF13424">
    <property type="entry name" value="TPR_12"/>
    <property type="match status" value="1"/>
</dbReference>
<feature type="transmembrane region" description="Helical" evidence="2">
    <location>
        <begin position="369"/>
        <end position="390"/>
    </location>
</feature>
<evidence type="ECO:0000313" key="6">
    <source>
        <dbReference type="EMBL" id="RHD71677.1"/>
    </source>
</evidence>
<reference evidence="3" key="3">
    <citation type="submission" date="2023-01" db="EMBL/GenBank/DDBJ databases">
        <title>Human gut microbiome strain richness.</title>
        <authorList>
            <person name="Chen-Liaw A."/>
        </authorList>
    </citation>
    <scope>NUCLEOTIDE SEQUENCE</scope>
    <source>
        <strain evidence="3">RTP21484st1_E5_RTP21484_190118</strain>
    </source>
</reference>
<comment type="caution">
    <text evidence="6">The sequence shown here is derived from an EMBL/GenBank/DDBJ whole genome shotgun (WGS) entry which is preliminary data.</text>
</comment>
<evidence type="ECO:0000256" key="2">
    <source>
        <dbReference type="SAM" id="Phobius"/>
    </source>
</evidence>
<dbReference type="EMBL" id="QSJN01000015">
    <property type="protein sequence ID" value="RHD71677.1"/>
    <property type="molecule type" value="Genomic_DNA"/>
</dbReference>
<organism evidence="6 7">
    <name type="scientific">Parabacteroides distasonis</name>
    <dbReference type="NCBI Taxonomy" id="823"/>
    <lineage>
        <taxon>Bacteria</taxon>
        <taxon>Pseudomonadati</taxon>
        <taxon>Bacteroidota</taxon>
        <taxon>Bacteroidia</taxon>
        <taxon>Bacteroidales</taxon>
        <taxon>Tannerellaceae</taxon>
        <taxon>Parabacteroides</taxon>
    </lineage>
</organism>
<keyword evidence="2" id="KW-1133">Transmembrane helix</keyword>
<reference evidence="8 9" key="2">
    <citation type="journal article" date="2019" name="Nat. Med.">
        <title>A library of human gut bacterial isolates paired with longitudinal multiomics data enables mechanistic microbiome research.</title>
        <authorList>
            <person name="Poyet M."/>
            <person name="Groussin M."/>
            <person name="Gibbons S.M."/>
            <person name="Avila-Pacheco J."/>
            <person name="Jiang X."/>
            <person name="Kearney S.M."/>
            <person name="Perrotta A.R."/>
            <person name="Berdy B."/>
            <person name="Zhao S."/>
            <person name="Lieberman T.D."/>
            <person name="Swanson P.K."/>
            <person name="Smith M."/>
            <person name="Roesemann S."/>
            <person name="Alexander J.E."/>
            <person name="Rich S.A."/>
            <person name="Livny J."/>
            <person name="Vlamakis H."/>
            <person name="Clish C."/>
            <person name="Bullock K."/>
            <person name="Deik A."/>
            <person name="Scott J."/>
            <person name="Pierce K.A."/>
            <person name="Xavier R.J."/>
            <person name="Alm E.J."/>
        </authorList>
    </citation>
    <scope>NUCLEOTIDE SEQUENCE [LARGE SCALE GENOMIC DNA]</scope>
    <source>
        <strain evidence="5 8">BIOML-A20</strain>
        <strain evidence="4 9">BIOML-A9</strain>
    </source>
</reference>
<reference evidence="6 7" key="1">
    <citation type="submission" date="2018-08" db="EMBL/GenBank/DDBJ databases">
        <title>A genome reference for cultivated species of the human gut microbiota.</title>
        <authorList>
            <person name="Zou Y."/>
            <person name="Xue W."/>
            <person name="Luo G."/>
        </authorList>
    </citation>
    <scope>NUCLEOTIDE SEQUENCE [LARGE SCALE GENOMIC DNA]</scope>
    <source>
        <strain evidence="6 7">AM30-4</strain>
    </source>
</reference>
<dbReference type="EMBL" id="JAQMPJ010000018">
    <property type="protein sequence ID" value="MDB9006615.1"/>
    <property type="molecule type" value="Genomic_DNA"/>
</dbReference>
<dbReference type="SUPFAM" id="SSF48452">
    <property type="entry name" value="TPR-like"/>
    <property type="match status" value="1"/>
</dbReference>
<dbReference type="Proteomes" id="UP000461276">
    <property type="component" value="Unassembled WGS sequence"/>
</dbReference>
<evidence type="ECO:0000256" key="1">
    <source>
        <dbReference type="SAM" id="Coils"/>
    </source>
</evidence>
<evidence type="ECO:0000313" key="9">
    <source>
        <dbReference type="Proteomes" id="UP000461276"/>
    </source>
</evidence>
<dbReference type="Proteomes" id="UP000284660">
    <property type="component" value="Unassembled WGS sequence"/>
</dbReference>
<sequence>MKKNIVFLLILIPIIWISCDGMGHQTIDFRKIENLMPQHPDSALMLLEQIENKENLSRKDKAHYYLLLTEAQDKTFVKHETDSLITIATDYYEETDDLERKAKAWYYRGRISQDQNHPLKAQECYLKALRDEESIKDHALLGRVNNYIGILYTFQDVYEKALSFQKKAVSNFRAINDSIGQAYASRDLGRVYQMLALPDSAIACYLDAIALIRSFDEWSIYSELGNLYIEKKDYSLANQYLMKMKSFLDRMQANNFSDNIDFSFHATLGDYYNQVNKLDSALFYLNICKEQTTRLDTRISAYATLKKIAYKQNDWKQYVLLDQKYTSMHDSLHAQGEMESIRKYQALYDHQETELKLTKEQAKNAVSNLRIIIVMIVCFLVISLSTYAYFKHKQEKSQLILRQQEKDIQNKERLSIYENQIHDYEEQIALNEQTLHSLKEHLQDQNLKIESLNTMRTHLENEIQSLKHKKHIQENRAEEIAFKNSSLYAQFHDKKNWTPAPEDWQALLDKIDLIYPTLASTLSKTLPGSTISEKRLCYLLKIQVKPTVIARLLCCSDTNITMLRKRLYKKAFNKDVPAKEFDRYILDI</sequence>
<keyword evidence="2" id="KW-0812">Transmembrane</keyword>
<evidence type="ECO:0000313" key="3">
    <source>
        <dbReference type="EMBL" id="MDB9006615.1"/>
    </source>
</evidence>
<dbReference type="AlphaFoldDB" id="A0A3E4MGZ0"/>
<dbReference type="OMA" id="DLRYCCM"/>
<dbReference type="Gene3D" id="1.25.40.10">
    <property type="entry name" value="Tetratricopeptide repeat domain"/>
    <property type="match status" value="1"/>
</dbReference>
<dbReference type="RefSeq" id="WP_005860541.1">
    <property type="nucleotide sequence ID" value="NZ_BQOC01000004.1"/>
</dbReference>
<evidence type="ECO:0000313" key="8">
    <source>
        <dbReference type="Proteomes" id="UP000441609"/>
    </source>
</evidence>
<keyword evidence="1" id="KW-0175">Coiled coil</keyword>